<dbReference type="SUPFAM" id="SSF48452">
    <property type="entry name" value="TPR-like"/>
    <property type="match status" value="1"/>
</dbReference>
<dbReference type="InterPro" id="IPR011990">
    <property type="entry name" value="TPR-like_helical_dom_sf"/>
</dbReference>
<comment type="caution">
    <text evidence="2">The sequence shown here is derived from an EMBL/GenBank/DDBJ whole genome shotgun (WGS) entry which is preliminary data.</text>
</comment>
<evidence type="ECO:0000256" key="1">
    <source>
        <dbReference type="SAM" id="SignalP"/>
    </source>
</evidence>
<evidence type="ECO:0000313" key="2">
    <source>
        <dbReference type="EMBL" id="MFD0794240.1"/>
    </source>
</evidence>
<dbReference type="Gene3D" id="1.25.40.10">
    <property type="entry name" value="Tetratricopeptide repeat domain"/>
    <property type="match status" value="1"/>
</dbReference>
<name>A0ABW3ATQ8_9SPHI</name>
<dbReference type="Proteomes" id="UP001597010">
    <property type="component" value="Unassembled WGS sequence"/>
</dbReference>
<organism evidence="2 3">
    <name type="scientific">Mucilaginibacter litoreus</name>
    <dbReference type="NCBI Taxonomy" id="1048221"/>
    <lineage>
        <taxon>Bacteria</taxon>
        <taxon>Pseudomonadati</taxon>
        <taxon>Bacteroidota</taxon>
        <taxon>Sphingobacteriia</taxon>
        <taxon>Sphingobacteriales</taxon>
        <taxon>Sphingobacteriaceae</taxon>
        <taxon>Mucilaginibacter</taxon>
    </lineage>
</organism>
<sequence length="247" mass="27935">MKIKIILTSLILAVAISANANDLDSLKQQLQATTNDTLKGAIYTKIAAEYMKFDTILNRNVKNYYQTEAIHWSLQALHNYSYYEDTTGMRNSFDALAKVYIAQRKFSEAKWFLLQSTNISKRRKDIPATINSLIQLSLVKVEIKENKLALRDLNEALNLSVKNKMPAMEALVQKNFVYLYNRLDEPEKGDIAAKRLSELNEQIKAQQAIAMSGNTPATKKALPAKKKVYASKKSLKSLQSTKRLASL</sequence>
<reference evidence="3" key="1">
    <citation type="journal article" date="2019" name="Int. J. Syst. Evol. Microbiol.">
        <title>The Global Catalogue of Microorganisms (GCM) 10K type strain sequencing project: providing services to taxonomists for standard genome sequencing and annotation.</title>
        <authorList>
            <consortium name="The Broad Institute Genomics Platform"/>
            <consortium name="The Broad Institute Genome Sequencing Center for Infectious Disease"/>
            <person name="Wu L."/>
            <person name="Ma J."/>
        </authorList>
    </citation>
    <scope>NUCLEOTIDE SEQUENCE [LARGE SCALE GENOMIC DNA]</scope>
    <source>
        <strain evidence="3">CCUG 61484</strain>
    </source>
</reference>
<dbReference type="RefSeq" id="WP_377115249.1">
    <property type="nucleotide sequence ID" value="NZ_JBHTHZ010000005.1"/>
</dbReference>
<accession>A0ABW3ATQ8</accession>
<evidence type="ECO:0008006" key="4">
    <source>
        <dbReference type="Google" id="ProtNLM"/>
    </source>
</evidence>
<keyword evidence="3" id="KW-1185">Reference proteome</keyword>
<protein>
    <recommendedName>
        <fullName evidence="4">Tetratricopeptide repeat-containing protein</fullName>
    </recommendedName>
</protein>
<feature type="chain" id="PRO_5045772052" description="Tetratricopeptide repeat-containing protein" evidence="1">
    <location>
        <begin position="21"/>
        <end position="247"/>
    </location>
</feature>
<keyword evidence="1" id="KW-0732">Signal</keyword>
<dbReference type="EMBL" id="JBHTHZ010000005">
    <property type="protein sequence ID" value="MFD0794240.1"/>
    <property type="molecule type" value="Genomic_DNA"/>
</dbReference>
<proteinExistence type="predicted"/>
<feature type="signal peptide" evidence="1">
    <location>
        <begin position="1"/>
        <end position="20"/>
    </location>
</feature>
<gene>
    <name evidence="2" type="ORF">ACFQZX_11465</name>
</gene>
<evidence type="ECO:0000313" key="3">
    <source>
        <dbReference type="Proteomes" id="UP001597010"/>
    </source>
</evidence>